<proteinExistence type="predicted"/>
<protein>
    <submittedName>
        <fullName evidence="2">Uncharacterized protein</fullName>
    </submittedName>
</protein>
<reference evidence="2" key="1">
    <citation type="submission" date="2021-02" db="EMBL/GenBank/DDBJ databases">
        <authorList>
            <person name="Nowell W R."/>
        </authorList>
    </citation>
    <scope>NUCLEOTIDE SEQUENCE</scope>
</reference>
<name>A0A815VDY2_ADIRI</name>
<accession>A0A815VDY2</accession>
<feature type="signal peptide" evidence="1">
    <location>
        <begin position="1"/>
        <end position="16"/>
    </location>
</feature>
<dbReference type="AlphaFoldDB" id="A0A815VDY2"/>
<comment type="caution">
    <text evidence="2">The sequence shown here is derived from an EMBL/GenBank/DDBJ whole genome shotgun (WGS) entry which is preliminary data.</text>
</comment>
<sequence length="146" mass="17125">MKYLLFAISILQIVHCQKLYELLNSVKFFNEGWISNSDAYEYQYEYAYYTEPENVTRQRFSWMELYSRPYLYKRNPDQPLQCDPNPVLTKTDLPGADFLSIIPSAMLIHLNVTSYAVVMHHVLHGPMHQLLRPISTIVDKVDHAVI</sequence>
<gene>
    <name evidence="2" type="ORF">EDS130_LOCUS44843</name>
</gene>
<evidence type="ECO:0000313" key="2">
    <source>
        <dbReference type="EMBL" id="CAF1534568.1"/>
    </source>
</evidence>
<dbReference type="Proteomes" id="UP000663852">
    <property type="component" value="Unassembled WGS sequence"/>
</dbReference>
<keyword evidence="1" id="KW-0732">Signal</keyword>
<evidence type="ECO:0000313" key="3">
    <source>
        <dbReference type="Proteomes" id="UP000663852"/>
    </source>
</evidence>
<feature type="chain" id="PRO_5032533666" evidence="1">
    <location>
        <begin position="17"/>
        <end position="146"/>
    </location>
</feature>
<dbReference type="EMBL" id="CAJNOJ010000934">
    <property type="protein sequence ID" value="CAF1534568.1"/>
    <property type="molecule type" value="Genomic_DNA"/>
</dbReference>
<evidence type="ECO:0000256" key="1">
    <source>
        <dbReference type="SAM" id="SignalP"/>
    </source>
</evidence>
<organism evidence="2 3">
    <name type="scientific">Adineta ricciae</name>
    <name type="common">Rotifer</name>
    <dbReference type="NCBI Taxonomy" id="249248"/>
    <lineage>
        <taxon>Eukaryota</taxon>
        <taxon>Metazoa</taxon>
        <taxon>Spiralia</taxon>
        <taxon>Gnathifera</taxon>
        <taxon>Rotifera</taxon>
        <taxon>Eurotatoria</taxon>
        <taxon>Bdelloidea</taxon>
        <taxon>Adinetida</taxon>
        <taxon>Adinetidae</taxon>
        <taxon>Adineta</taxon>
    </lineage>
</organism>